<gene>
    <name evidence="2" type="ORF">CTI12_AA199190</name>
</gene>
<dbReference type="OrthoDB" id="3907302at2759"/>
<dbReference type="AlphaFoldDB" id="A0A2U1P2I6"/>
<dbReference type="EMBL" id="PKPP01001782">
    <property type="protein sequence ID" value="PWA79966.1"/>
    <property type="molecule type" value="Genomic_DNA"/>
</dbReference>
<dbReference type="Proteomes" id="UP000245207">
    <property type="component" value="Unassembled WGS sequence"/>
</dbReference>
<evidence type="ECO:0000259" key="1">
    <source>
        <dbReference type="Pfam" id="PF18121"/>
    </source>
</evidence>
<proteinExistence type="predicted"/>
<feature type="domain" description="TFA2 Winged helix" evidence="1">
    <location>
        <begin position="41"/>
        <end position="70"/>
    </location>
</feature>
<name>A0A2U1P2I6_ARTAN</name>
<dbReference type="InterPro" id="IPR040501">
    <property type="entry name" value="TFA2_Winged_2"/>
</dbReference>
<sequence>MSQNTCCLKKKLLVQEMETHPTHNVGGKTQLHGLTKGHVDDIVVVDLKDAYPRVMQDLQALKAGGRIWLISIFGEKYMPYAPTEITTASSPLDLQAICETHLMEYVRRIAQRGYNIVYS</sequence>
<evidence type="ECO:0000313" key="3">
    <source>
        <dbReference type="Proteomes" id="UP000245207"/>
    </source>
</evidence>
<comment type="caution">
    <text evidence="2">The sequence shown here is derived from an EMBL/GenBank/DDBJ whole genome shotgun (WGS) entry which is preliminary data.</text>
</comment>
<dbReference type="STRING" id="35608.A0A2U1P2I6"/>
<dbReference type="Pfam" id="PF18121">
    <property type="entry name" value="TFA2_Winged_2"/>
    <property type="match status" value="1"/>
</dbReference>
<keyword evidence="2" id="KW-0396">Initiation factor</keyword>
<evidence type="ECO:0000313" key="2">
    <source>
        <dbReference type="EMBL" id="PWA79966.1"/>
    </source>
</evidence>
<keyword evidence="2" id="KW-0648">Protein biosynthesis</keyword>
<organism evidence="2 3">
    <name type="scientific">Artemisia annua</name>
    <name type="common">Sweet wormwood</name>
    <dbReference type="NCBI Taxonomy" id="35608"/>
    <lineage>
        <taxon>Eukaryota</taxon>
        <taxon>Viridiplantae</taxon>
        <taxon>Streptophyta</taxon>
        <taxon>Embryophyta</taxon>
        <taxon>Tracheophyta</taxon>
        <taxon>Spermatophyta</taxon>
        <taxon>Magnoliopsida</taxon>
        <taxon>eudicotyledons</taxon>
        <taxon>Gunneridae</taxon>
        <taxon>Pentapetalae</taxon>
        <taxon>asterids</taxon>
        <taxon>campanulids</taxon>
        <taxon>Asterales</taxon>
        <taxon>Asteraceae</taxon>
        <taxon>Asteroideae</taxon>
        <taxon>Anthemideae</taxon>
        <taxon>Artemisiinae</taxon>
        <taxon>Artemisia</taxon>
    </lineage>
</organism>
<keyword evidence="3" id="KW-1185">Reference proteome</keyword>
<protein>
    <submittedName>
        <fullName evidence="2">Transcription initiation factor IIE subunit beta</fullName>
    </submittedName>
</protein>
<reference evidence="2 3" key="1">
    <citation type="journal article" date="2018" name="Mol. Plant">
        <title>The genome of Artemisia annua provides insight into the evolution of Asteraceae family and artemisinin biosynthesis.</title>
        <authorList>
            <person name="Shen Q."/>
            <person name="Zhang L."/>
            <person name="Liao Z."/>
            <person name="Wang S."/>
            <person name="Yan T."/>
            <person name="Shi P."/>
            <person name="Liu M."/>
            <person name="Fu X."/>
            <person name="Pan Q."/>
            <person name="Wang Y."/>
            <person name="Lv Z."/>
            <person name="Lu X."/>
            <person name="Zhang F."/>
            <person name="Jiang W."/>
            <person name="Ma Y."/>
            <person name="Chen M."/>
            <person name="Hao X."/>
            <person name="Li L."/>
            <person name="Tang Y."/>
            <person name="Lv G."/>
            <person name="Zhou Y."/>
            <person name="Sun X."/>
            <person name="Brodelius P.E."/>
            <person name="Rose J.K.C."/>
            <person name="Tang K."/>
        </authorList>
    </citation>
    <scope>NUCLEOTIDE SEQUENCE [LARGE SCALE GENOMIC DNA]</scope>
    <source>
        <strain evidence="3">cv. Huhao1</strain>
        <tissue evidence="2">Leaf</tissue>
    </source>
</reference>
<accession>A0A2U1P2I6</accession>
<dbReference type="GO" id="GO:0003743">
    <property type="term" value="F:translation initiation factor activity"/>
    <property type="evidence" value="ECO:0007669"/>
    <property type="project" value="UniProtKB-KW"/>
</dbReference>